<accession>A0A9D1EGA6</accession>
<proteinExistence type="predicted"/>
<comment type="subcellular location">
    <subcellularLocation>
        <location evidence="1">Membrane</location>
        <topology evidence="1">Multi-pass membrane protein</topology>
    </subcellularLocation>
</comment>
<reference evidence="7" key="2">
    <citation type="journal article" date="2021" name="PeerJ">
        <title>Extensive microbial diversity within the chicken gut microbiome revealed by metagenomics and culture.</title>
        <authorList>
            <person name="Gilroy R."/>
            <person name="Ravi A."/>
            <person name="Getino M."/>
            <person name="Pursley I."/>
            <person name="Horton D.L."/>
            <person name="Alikhan N.F."/>
            <person name="Baker D."/>
            <person name="Gharbi K."/>
            <person name="Hall N."/>
            <person name="Watson M."/>
            <person name="Adriaenssens E.M."/>
            <person name="Foster-Nyarko E."/>
            <person name="Jarju S."/>
            <person name="Secka A."/>
            <person name="Antonio M."/>
            <person name="Oren A."/>
            <person name="Chaudhuri R.R."/>
            <person name="La Ragione R."/>
            <person name="Hildebrand F."/>
            <person name="Pallen M.J."/>
        </authorList>
    </citation>
    <scope>NUCLEOTIDE SEQUENCE</scope>
    <source>
        <strain evidence="7">ChiW13-3771</strain>
    </source>
</reference>
<feature type="domain" description="ABC-2 type transporter transmembrane" evidence="6">
    <location>
        <begin position="21"/>
        <end position="191"/>
    </location>
</feature>
<dbReference type="Proteomes" id="UP000824201">
    <property type="component" value="Unassembled WGS sequence"/>
</dbReference>
<sequence>MVRQFQANLKELYWEGKNRKSIIGTLFMPLVLSLLVFIAVNEMMFQSFMNTKVSLFIFSIALIWIGIFNSITAICSIRAKIKVQYIQRMRISSFIFANVVYQFFKCVIQTCVVSILFLAWGNWQWEAFPNAGVFFSPKIEFAITILMTIFSADMLGIMISSYCGDSVKAMTVMPVFLVIQMIFSNALFRLPEVNILNVHDILREIVSRSTISRWSIDALGTISNLSNMVDFIPAEAPDILFTYDLNHLFTCMEAMLIIATVCILIATMRLSRIKKESLF</sequence>
<dbReference type="GO" id="GO:0016020">
    <property type="term" value="C:membrane"/>
    <property type="evidence" value="ECO:0007669"/>
    <property type="project" value="UniProtKB-SubCell"/>
</dbReference>
<feature type="transmembrane region" description="Helical" evidence="5">
    <location>
        <begin position="169"/>
        <end position="188"/>
    </location>
</feature>
<keyword evidence="4 5" id="KW-0472">Membrane</keyword>
<evidence type="ECO:0000256" key="5">
    <source>
        <dbReference type="SAM" id="Phobius"/>
    </source>
</evidence>
<feature type="transmembrane region" description="Helical" evidence="5">
    <location>
        <begin position="53"/>
        <end position="74"/>
    </location>
</feature>
<evidence type="ECO:0000313" key="7">
    <source>
        <dbReference type="EMBL" id="HIR89650.1"/>
    </source>
</evidence>
<evidence type="ECO:0000256" key="3">
    <source>
        <dbReference type="ARBA" id="ARBA00022989"/>
    </source>
</evidence>
<keyword evidence="2 5" id="KW-0812">Transmembrane</keyword>
<feature type="transmembrane region" description="Helical" evidence="5">
    <location>
        <begin position="141"/>
        <end position="162"/>
    </location>
</feature>
<keyword evidence="3 5" id="KW-1133">Transmembrane helix</keyword>
<feature type="transmembrane region" description="Helical" evidence="5">
    <location>
        <begin position="95"/>
        <end position="121"/>
    </location>
</feature>
<reference evidence="7" key="1">
    <citation type="submission" date="2020-10" db="EMBL/GenBank/DDBJ databases">
        <authorList>
            <person name="Gilroy R."/>
        </authorList>
    </citation>
    <scope>NUCLEOTIDE SEQUENCE</scope>
    <source>
        <strain evidence="7">ChiW13-3771</strain>
    </source>
</reference>
<dbReference type="InterPro" id="IPR013525">
    <property type="entry name" value="ABC2_TM"/>
</dbReference>
<dbReference type="GO" id="GO:0140359">
    <property type="term" value="F:ABC-type transporter activity"/>
    <property type="evidence" value="ECO:0007669"/>
    <property type="project" value="InterPro"/>
</dbReference>
<feature type="transmembrane region" description="Helical" evidence="5">
    <location>
        <begin position="247"/>
        <end position="266"/>
    </location>
</feature>
<dbReference type="Pfam" id="PF01061">
    <property type="entry name" value="ABC2_membrane"/>
    <property type="match status" value="1"/>
</dbReference>
<organism evidence="7 8">
    <name type="scientific">Candidatus Fimimorpha faecalis</name>
    <dbReference type="NCBI Taxonomy" id="2840824"/>
    <lineage>
        <taxon>Bacteria</taxon>
        <taxon>Bacillati</taxon>
        <taxon>Bacillota</taxon>
        <taxon>Clostridia</taxon>
        <taxon>Eubacteriales</taxon>
        <taxon>Candidatus Fimimorpha</taxon>
    </lineage>
</organism>
<feature type="transmembrane region" description="Helical" evidence="5">
    <location>
        <begin position="21"/>
        <end position="41"/>
    </location>
</feature>
<dbReference type="AlphaFoldDB" id="A0A9D1EGA6"/>
<evidence type="ECO:0000256" key="4">
    <source>
        <dbReference type="ARBA" id="ARBA00023136"/>
    </source>
</evidence>
<evidence type="ECO:0000256" key="1">
    <source>
        <dbReference type="ARBA" id="ARBA00004141"/>
    </source>
</evidence>
<protein>
    <submittedName>
        <fullName evidence="7">ABC transporter permease</fullName>
    </submittedName>
</protein>
<gene>
    <name evidence="7" type="ORF">IAC96_11950</name>
</gene>
<evidence type="ECO:0000256" key="2">
    <source>
        <dbReference type="ARBA" id="ARBA00022692"/>
    </source>
</evidence>
<evidence type="ECO:0000259" key="6">
    <source>
        <dbReference type="Pfam" id="PF01061"/>
    </source>
</evidence>
<dbReference type="EMBL" id="DVHN01000163">
    <property type="protein sequence ID" value="HIR89650.1"/>
    <property type="molecule type" value="Genomic_DNA"/>
</dbReference>
<comment type="caution">
    <text evidence="7">The sequence shown here is derived from an EMBL/GenBank/DDBJ whole genome shotgun (WGS) entry which is preliminary data.</text>
</comment>
<name>A0A9D1EGA6_9FIRM</name>
<evidence type="ECO:0000313" key="8">
    <source>
        <dbReference type="Proteomes" id="UP000824201"/>
    </source>
</evidence>